<sequence>MDMNLNRTGRVGALCWVAAAPIFLIASLVTGLRWREPTYSWAIQNISDLGNAHCGMWDSSRLRYVCSPWHPLMNAATLATALLLAAGLLLTWRILGRGAVVRSAQTLLLLATGGYALAALYPADVDENLHVLGAFLIMGLGNVGLLLAGFAPGTTTLGRWRRITLTAGLVALVGTVLFFAQQGVGIGVGGMERVAVLPFPLWACCLGVLLAETATNRARSPNPTHHDSMIDGR</sequence>
<dbReference type="EMBL" id="JAFBBP010000001">
    <property type="protein sequence ID" value="MBM7491433.1"/>
    <property type="molecule type" value="Genomic_DNA"/>
</dbReference>
<dbReference type="InterPro" id="IPR009339">
    <property type="entry name" value="DUF998"/>
</dbReference>
<keyword evidence="1" id="KW-0472">Membrane</keyword>
<accession>A0ABS2LTD5</accession>
<dbReference type="RefSeq" id="WP_239559498.1">
    <property type="nucleotide sequence ID" value="NZ_JAFBBP010000001.1"/>
</dbReference>
<feature type="transmembrane region" description="Helical" evidence="1">
    <location>
        <begin position="72"/>
        <end position="95"/>
    </location>
</feature>
<gene>
    <name evidence="2" type="ORF">JOD64_002655</name>
</gene>
<evidence type="ECO:0000313" key="2">
    <source>
        <dbReference type="EMBL" id="MBM7491433.1"/>
    </source>
</evidence>
<evidence type="ECO:0000256" key="1">
    <source>
        <dbReference type="SAM" id="Phobius"/>
    </source>
</evidence>
<dbReference type="Proteomes" id="UP000764837">
    <property type="component" value="Unassembled WGS sequence"/>
</dbReference>
<feature type="transmembrane region" description="Helical" evidence="1">
    <location>
        <begin position="129"/>
        <end position="151"/>
    </location>
</feature>
<keyword evidence="1" id="KW-1133">Transmembrane helix</keyword>
<feature type="transmembrane region" description="Helical" evidence="1">
    <location>
        <begin position="163"/>
        <end position="181"/>
    </location>
</feature>
<feature type="transmembrane region" description="Helical" evidence="1">
    <location>
        <begin position="193"/>
        <end position="211"/>
    </location>
</feature>
<protein>
    <submittedName>
        <fullName evidence="2">Membrane protein</fullName>
    </submittedName>
</protein>
<feature type="transmembrane region" description="Helical" evidence="1">
    <location>
        <begin position="12"/>
        <end position="32"/>
    </location>
</feature>
<name>A0ABS2LTD5_9ACTN</name>
<keyword evidence="3" id="KW-1185">Reference proteome</keyword>
<keyword evidence="1" id="KW-0812">Transmembrane</keyword>
<comment type="caution">
    <text evidence="2">The sequence shown here is derived from an EMBL/GenBank/DDBJ whole genome shotgun (WGS) entry which is preliminary data.</text>
</comment>
<proteinExistence type="predicted"/>
<evidence type="ECO:0000313" key="3">
    <source>
        <dbReference type="Proteomes" id="UP000764837"/>
    </source>
</evidence>
<dbReference type="Pfam" id="PF06197">
    <property type="entry name" value="DUF998"/>
    <property type="match status" value="1"/>
</dbReference>
<reference evidence="2 3" key="1">
    <citation type="submission" date="2021-01" db="EMBL/GenBank/DDBJ databases">
        <title>Sequencing the genomes of 1000 actinobacteria strains.</title>
        <authorList>
            <person name="Klenk H.-P."/>
        </authorList>
    </citation>
    <scope>NUCLEOTIDE SEQUENCE [LARGE SCALE GENOMIC DNA]</scope>
    <source>
        <strain evidence="2 3">DSM 100204</strain>
    </source>
</reference>
<organism evidence="2 3">
    <name type="scientific">Micromonospora luteifusca</name>
    <dbReference type="NCBI Taxonomy" id="709860"/>
    <lineage>
        <taxon>Bacteria</taxon>
        <taxon>Bacillati</taxon>
        <taxon>Actinomycetota</taxon>
        <taxon>Actinomycetes</taxon>
        <taxon>Micromonosporales</taxon>
        <taxon>Micromonosporaceae</taxon>
        <taxon>Micromonospora</taxon>
    </lineage>
</organism>
<feature type="transmembrane region" description="Helical" evidence="1">
    <location>
        <begin position="107"/>
        <end position="123"/>
    </location>
</feature>